<dbReference type="Pfam" id="PF00348">
    <property type="entry name" value="polyprenyl_synt"/>
    <property type="match status" value="1"/>
</dbReference>
<keyword evidence="4" id="KW-0479">Metal-binding</keyword>
<accession>A0ABV3S1M2</accession>
<dbReference type="PROSITE" id="PS00444">
    <property type="entry name" value="POLYPRENYL_SYNTHASE_2"/>
    <property type="match status" value="1"/>
</dbReference>
<keyword evidence="3 7" id="KW-0808">Transferase</keyword>
<keyword evidence="5" id="KW-0460">Magnesium</keyword>
<dbReference type="SUPFAM" id="SSF48576">
    <property type="entry name" value="Terpenoid synthases"/>
    <property type="match status" value="1"/>
</dbReference>
<evidence type="ECO:0000256" key="5">
    <source>
        <dbReference type="ARBA" id="ARBA00022842"/>
    </source>
</evidence>
<dbReference type="PANTHER" id="PTHR43281:SF1">
    <property type="entry name" value="FARNESYL DIPHOSPHATE SYNTHASE"/>
    <property type="match status" value="1"/>
</dbReference>
<dbReference type="EMBL" id="JBFPER010000001">
    <property type="protein sequence ID" value="MEX0380349.1"/>
    <property type="molecule type" value="Genomic_DNA"/>
</dbReference>
<sequence>MTKLAVFQSEWAPKIEQQLTQDLGEASSDSAFSDMMAYAVLNGGKRLRPMLTLAVVTSFGQKITPSILKVATAVEWVHAYSLVHDDLPAMDNDLLRRGKPSVHALYGEAEAILVGDALLTGAFHVVSSANSCSIKNDRISAEELLLLTQMLSVQAGGSGMVVGQVKDMQNHSQKLKIDAEWLLNDVYTPKTAALLGFSATAGSRLAHLDSEHDISDDEIMRGRLATHLALLTFGIDFGIAFQIQDDLDDFNQDDIENITSLPHLIGIQAARAKRDEYLTNARKILTDLAAHNLNFDRTLLDDFLNLIGDEI</sequence>
<dbReference type="InterPro" id="IPR033749">
    <property type="entry name" value="Polyprenyl_synt_CS"/>
</dbReference>
<gene>
    <name evidence="8" type="ORF">AB3K24_03165</name>
</gene>
<dbReference type="EC" id="2.5.1.-" evidence="8"/>
<evidence type="ECO:0000256" key="1">
    <source>
        <dbReference type="ARBA" id="ARBA00001946"/>
    </source>
</evidence>
<dbReference type="SFLD" id="SFLDS00005">
    <property type="entry name" value="Isoprenoid_Synthase_Type_I"/>
    <property type="match status" value="1"/>
</dbReference>
<comment type="similarity">
    <text evidence="2 7">Belongs to the FPP/GGPP synthase family.</text>
</comment>
<evidence type="ECO:0000313" key="9">
    <source>
        <dbReference type="Proteomes" id="UP001556617"/>
    </source>
</evidence>
<evidence type="ECO:0000256" key="4">
    <source>
        <dbReference type="ARBA" id="ARBA00022723"/>
    </source>
</evidence>
<evidence type="ECO:0000256" key="3">
    <source>
        <dbReference type="ARBA" id="ARBA00022679"/>
    </source>
</evidence>
<reference evidence="8 9" key="1">
    <citation type="submission" date="2024-07" db="EMBL/GenBank/DDBJ databases">
        <authorList>
            <person name="Yun M."/>
        </authorList>
    </citation>
    <scope>NUCLEOTIDE SEQUENCE [LARGE SCALE GENOMIC DNA]</scope>
    <source>
        <strain evidence="8 9">MS01</strain>
    </source>
</reference>
<dbReference type="PROSITE" id="PS00723">
    <property type="entry name" value="POLYPRENYL_SYNTHASE_1"/>
    <property type="match status" value="1"/>
</dbReference>
<comment type="cofactor">
    <cofactor evidence="1">
        <name>Mg(2+)</name>
        <dbReference type="ChEBI" id="CHEBI:18420"/>
    </cofactor>
</comment>
<dbReference type="Gene3D" id="1.10.600.10">
    <property type="entry name" value="Farnesyl Diphosphate Synthase"/>
    <property type="match status" value="1"/>
</dbReference>
<evidence type="ECO:0000313" key="8">
    <source>
        <dbReference type="EMBL" id="MEX0380349.1"/>
    </source>
</evidence>
<keyword evidence="6" id="KW-0414">Isoprene biosynthesis</keyword>
<organism evidence="8 9">
    <name type="scientific">Leuconostoc aquikimchii</name>
    <dbReference type="NCBI Taxonomy" id="3236804"/>
    <lineage>
        <taxon>Bacteria</taxon>
        <taxon>Bacillati</taxon>
        <taxon>Bacillota</taxon>
        <taxon>Bacilli</taxon>
        <taxon>Lactobacillales</taxon>
        <taxon>Lactobacillaceae</taxon>
        <taxon>Leuconostoc</taxon>
    </lineage>
</organism>
<evidence type="ECO:0000256" key="7">
    <source>
        <dbReference type="RuleBase" id="RU004466"/>
    </source>
</evidence>
<comment type="caution">
    <text evidence="8">The sequence shown here is derived from an EMBL/GenBank/DDBJ whole genome shotgun (WGS) entry which is preliminary data.</text>
</comment>
<evidence type="ECO:0000256" key="6">
    <source>
        <dbReference type="ARBA" id="ARBA00023229"/>
    </source>
</evidence>
<protein>
    <submittedName>
        <fullName evidence="8">Polyprenyl synthetase family protein</fullName>
        <ecNumber evidence="8">2.5.1.-</ecNumber>
    </submittedName>
</protein>
<dbReference type="PANTHER" id="PTHR43281">
    <property type="entry name" value="FARNESYL DIPHOSPHATE SYNTHASE"/>
    <property type="match status" value="1"/>
</dbReference>
<evidence type="ECO:0000256" key="2">
    <source>
        <dbReference type="ARBA" id="ARBA00006706"/>
    </source>
</evidence>
<name>A0ABV3S1M2_9LACO</name>
<proteinExistence type="inferred from homology"/>
<dbReference type="GO" id="GO:0016740">
    <property type="term" value="F:transferase activity"/>
    <property type="evidence" value="ECO:0007669"/>
    <property type="project" value="UniProtKB-KW"/>
</dbReference>
<dbReference type="Proteomes" id="UP001556617">
    <property type="component" value="Unassembled WGS sequence"/>
</dbReference>
<dbReference type="RefSeq" id="WP_367973757.1">
    <property type="nucleotide sequence ID" value="NZ_JBFPEQ010000001.1"/>
</dbReference>
<dbReference type="InterPro" id="IPR000092">
    <property type="entry name" value="Polyprenyl_synt"/>
</dbReference>
<keyword evidence="9" id="KW-1185">Reference proteome</keyword>
<dbReference type="InterPro" id="IPR008949">
    <property type="entry name" value="Isoprenoid_synthase_dom_sf"/>
</dbReference>